<proteinExistence type="predicted"/>
<evidence type="ECO:0000313" key="2">
    <source>
        <dbReference type="Proteomes" id="UP000070376"/>
    </source>
</evidence>
<dbReference type="Proteomes" id="UP000070376">
    <property type="component" value="Unassembled WGS sequence"/>
</dbReference>
<organism evidence="1 2">
    <name type="scientific">Heyndrickxia coagulans</name>
    <name type="common">Weizmannia coagulans</name>
    <dbReference type="NCBI Taxonomy" id="1398"/>
    <lineage>
        <taxon>Bacteria</taxon>
        <taxon>Bacillati</taxon>
        <taxon>Bacillota</taxon>
        <taxon>Bacilli</taxon>
        <taxon>Bacillales</taxon>
        <taxon>Bacillaceae</taxon>
        <taxon>Heyndrickxia</taxon>
    </lineage>
</organism>
<dbReference type="EMBL" id="LRPN01000082">
    <property type="protein sequence ID" value="KWZ81048.1"/>
    <property type="molecule type" value="Genomic_DNA"/>
</dbReference>
<name>A0A133KNJ0_HEYCO</name>
<comment type="caution">
    <text evidence="1">The sequence shown here is derived from an EMBL/GenBank/DDBJ whole genome shotgun (WGS) entry which is preliminary data.</text>
</comment>
<gene>
    <name evidence="1" type="ORF">HMPREF3213_02133</name>
</gene>
<evidence type="ECO:0000313" key="1">
    <source>
        <dbReference type="EMBL" id="KWZ81048.1"/>
    </source>
</evidence>
<sequence length="48" mass="5326">MNGNKIHLLTSSLVSSFASPLSFLFAPAAEIHLSIGWHNSLFSYRHLL</sequence>
<protein>
    <submittedName>
        <fullName evidence="1">Uncharacterized protein</fullName>
    </submittedName>
</protein>
<dbReference type="AlphaFoldDB" id="A0A133KNJ0"/>
<accession>A0A133KNJ0</accession>
<reference evidence="2" key="1">
    <citation type="submission" date="2016-01" db="EMBL/GenBank/DDBJ databases">
        <authorList>
            <person name="Mitreva M."/>
            <person name="Pepin K.H."/>
            <person name="Mihindukulasuriya K.A."/>
            <person name="Fulton R."/>
            <person name="Fronick C."/>
            <person name="O'Laughlin M."/>
            <person name="Miner T."/>
            <person name="Herter B."/>
            <person name="Rosa B.A."/>
            <person name="Cordes M."/>
            <person name="Tomlinson C."/>
            <person name="Wollam A."/>
            <person name="Palsikar V.B."/>
            <person name="Mardis E.R."/>
            <person name="Wilson R.K."/>
        </authorList>
    </citation>
    <scope>NUCLEOTIDE SEQUENCE [LARGE SCALE GENOMIC DNA]</scope>
    <source>
        <strain evidence="2">GED7749B</strain>
    </source>
</reference>